<keyword evidence="1" id="KW-0472">Membrane</keyword>
<sequence>MPSGSLFRTFPAKIPGEESSFTESAVWTFFLFFSLCRCFFIRYFGI</sequence>
<keyword evidence="1" id="KW-0812">Transmembrane</keyword>
<dbReference type="EMBL" id="JGCY01000244">
    <property type="protein sequence ID" value="EXY75342.1"/>
    <property type="molecule type" value="Genomic_DNA"/>
</dbReference>
<keyword evidence="1" id="KW-1133">Transmembrane helix</keyword>
<evidence type="ECO:0000313" key="2">
    <source>
        <dbReference type="EMBL" id="EXY75342.1"/>
    </source>
</evidence>
<dbReference type="PATRIC" id="fig|1339315.3.peg.1708"/>
<dbReference type="AlphaFoldDB" id="A0A015SYM4"/>
<reference evidence="2 3" key="1">
    <citation type="submission" date="2014-02" db="EMBL/GenBank/DDBJ databases">
        <authorList>
            <person name="Sears C."/>
            <person name="Carroll K."/>
            <person name="Sack B.R."/>
            <person name="Qadri F."/>
            <person name="Myers L.L."/>
            <person name="Chung G.-T."/>
            <person name="Escheverria P."/>
            <person name="Fraser C.M."/>
            <person name="Sadzewicz L."/>
            <person name="Shefchek K.A."/>
            <person name="Tallon L."/>
            <person name="Das S.P."/>
            <person name="Daugherty S."/>
            <person name="Mongodin E.F."/>
        </authorList>
    </citation>
    <scope>NUCLEOTIDE SEQUENCE [LARGE SCALE GENOMIC DNA]</scope>
    <source>
        <strain evidence="3">3988T(B)14</strain>
    </source>
</reference>
<name>A0A015SYM4_BACFG</name>
<organism evidence="2 3">
    <name type="scientific">Bacteroides fragilis str. 3988T(B)14</name>
    <dbReference type="NCBI Taxonomy" id="1339315"/>
    <lineage>
        <taxon>Bacteria</taxon>
        <taxon>Pseudomonadati</taxon>
        <taxon>Bacteroidota</taxon>
        <taxon>Bacteroidia</taxon>
        <taxon>Bacteroidales</taxon>
        <taxon>Bacteroidaceae</taxon>
        <taxon>Bacteroides</taxon>
    </lineage>
</organism>
<accession>A0A015SYM4</accession>
<feature type="transmembrane region" description="Helical" evidence="1">
    <location>
        <begin position="25"/>
        <end position="45"/>
    </location>
</feature>
<comment type="caution">
    <text evidence="2">The sequence shown here is derived from an EMBL/GenBank/DDBJ whole genome shotgun (WGS) entry which is preliminary data.</text>
</comment>
<proteinExistence type="predicted"/>
<evidence type="ECO:0000256" key="1">
    <source>
        <dbReference type="SAM" id="Phobius"/>
    </source>
</evidence>
<gene>
    <name evidence="2" type="ORF">M124_0914</name>
</gene>
<protein>
    <submittedName>
        <fullName evidence="2">Uncharacterized protein</fullName>
    </submittedName>
</protein>
<evidence type="ECO:0000313" key="3">
    <source>
        <dbReference type="Proteomes" id="UP000020529"/>
    </source>
</evidence>
<dbReference type="Proteomes" id="UP000020529">
    <property type="component" value="Unassembled WGS sequence"/>
</dbReference>